<keyword evidence="1" id="KW-1133">Transmembrane helix</keyword>
<protein>
    <submittedName>
        <fullName evidence="3">Uncharacterized protein</fullName>
    </submittedName>
</protein>
<geneLocation type="plasmid" evidence="4">
    <name>pmsr2c</name>
</geneLocation>
<reference evidence="3" key="2">
    <citation type="journal article" date="2020" name="Environ. Microbiol.">
        <title>The extreme plant-growth-promoting properties of Pantoea phytobeneficialis MSR2 revealed by functional and genomic analysis.</title>
        <authorList>
            <person name="Nascimento F.X."/>
            <person name="Hernandez A.G."/>
            <person name="Glick B.R."/>
            <person name="Rossi M.J."/>
        </authorList>
    </citation>
    <scope>NUCLEOTIDE SEQUENCE</scope>
    <source>
        <strain evidence="3">MSR2</strain>
    </source>
</reference>
<proteinExistence type="predicted"/>
<geneLocation type="plasmid" evidence="3">
    <name>pMSR2C</name>
</geneLocation>
<keyword evidence="3" id="KW-0614">Plasmid</keyword>
<name>A0AAP9HAQ8_9GAMM</name>
<dbReference type="Proteomes" id="UP000424872">
    <property type="component" value="Plasmid pMSR2C"/>
</dbReference>
<keyword evidence="5" id="KW-1185">Reference proteome</keyword>
<reference evidence="2" key="3">
    <citation type="submission" date="2023-07" db="EMBL/GenBank/DDBJ databases">
        <title>The extreme plant-growth-promoting properties of Pantoea phytobeneficialis PF55 revealed by functional and genomic analysis.</title>
        <authorList>
            <person name="Nascimento F.X."/>
            <person name="Marcio R.J."/>
        </authorList>
    </citation>
    <scope>NUCLEOTIDE SEQUENCE</scope>
    <source>
        <strain evidence="2">PF55</strain>
    </source>
</reference>
<feature type="transmembrane region" description="Helical" evidence="1">
    <location>
        <begin position="67"/>
        <end position="92"/>
    </location>
</feature>
<dbReference type="RefSeq" id="WP_208727042.1">
    <property type="nucleotide sequence ID" value="NZ_CP024639.1"/>
</dbReference>
<evidence type="ECO:0000313" key="3">
    <source>
        <dbReference type="EMBL" id="QGR09651.1"/>
    </source>
</evidence>
<keyword evidence="1" id="KW-0472">Membrane</keyword>
<dbReference type="Proteomes" id="UP001171299">
    <property type="component" value="Unassembled WGS sequence"/>
</dbReference>
<evidence type="ECO:0000313" key="2">
    <source>
        <dbReference type="EMBL" id="MDO6406558.1"/>
    </source>
</evidence>
<dbReference type="EMBL" id="CP024639">
    <property type="protein sequence ID" value="QGR09651.1"/>
    <property type="molecule type" value="Genomic_DNA"/>
</dbReference>
<gene>
    <name evidence="3" type="ORF">CTZ24_24630</name>
    <name evidence="2" type="ORF">Q3404_08220</name>
</gene>
<dbReference type="AlphaFoldDB" id="A0AAP9HAQ8"/>
<feature type="transmembrane region" description="Helical" evidence="1">
    <location>
        <begin position="17"/>
        <end position="35"/>
    </location>
</feature>
<keyword evidence="1" id="KW-0812">Transmembrane</keyword>
<dbReference type="EMBL" id="JAUOOM010000006">
    <property type="protein sequence ID" value="MDO6406558.1"/>
    <property type="molecule type" value="Genomic_DNA"/>
</dbReference>
<evidence type="ECO:0000313" key="5">
    <source>
        <dbReference type="Proteomes" id="UP001171299"/>
    </source>
</evidence>
<reference evidence="4" key="1">
    <citation type="submission" date="2017-11" db="EMBL/GenBank/DDBJ databases">
        <title>Genome sequence of Pantoea sp. MSR2.</title>
        <authorList>
            <person name="Nascimento F.X."/>
        </authorList>
    </citation>
    <scope>NUCLEOTIDE SEQUENCE [LARGE SCALE GENOMIC DNA]</scope>
    <source>
        <strain evidence="4">MSR2</strain>
        <plasmid evidence="4">pmsr2c</plasmid>
    </source>
</reference>
<organism evidence="3 4">
    <name type="scientific">Pantoea phytobeneficialis</name>
    <dbReference type="NCBI Taxonomy" id="2052056"/>
    <lineage>
        <taxon>Bacteria</taxon>
        <taxon>Pseudomonadati</taxon>
        <taxon>Pseudomonadota</taxon>
        <taxon>Gammaproteobacteria</taxon>
        <taxon>Enterobacterales</taxon>
        <taxon>Erwiniaceae</taxon>
        <taxon>Pantoea</taxon>
    </lineage>
</organism>
<accession>A0AAP9HAQ8</accession>
<sequence>MRDKFLTLTEEMTFRDWSMLCVLVTTVIIMWWRVGSNIRDVIYIRRFRAQRGRQYVSGAWGARQNSLITLLVAETLVAVAISILIALMLVGVTL</sequence>
<dbReference type="KEGG" id="ppho:CTZ24_24630"/>
<evidence type="ECO:0000256" key="1">
    <source>
        <dbReference type="SAM" id="Phobius"/>
    </source>
</evidence>
<evidence type="ECO:0000313" key="4">
    <source>
        <dbReference type="Proteomes" id="UP000424872"/>
    </source>
</evidence>